<dbReference type="OrthoDB" id="7450508at2"/>
<keyword evidence="1" id="KW-0812">Transmembrane</keyword>
<gene>
    <name evidence="2" type="ORF">A6F68_02345</name>
</gene>
<feature type="transmembrane region" description="Helical" evidence="1">
    <location>
        <begin position="35"/>
        <end position="54"/>
    </location>
</feature>
<reference evidence="2 3" key="1">
    <citation type="submission" date="2016-07" db="EMBL/GenBank/DDBJ databases">
        <title>Complete genome sequence of Altererythrobacter dongtanensis KCTC 22672, a type strain with esterase isolated from tidal flat.</title>
        <authorList>
            <person name="Cheng H."/>
            <person name="Wu Y.-H."/>
            <person name="Zhou P."/>
            <person name="Huo Y.-Y."/>
            <person name="Wang C.-S."/>
            <person name="Xu X.-W."/>
        </authorList>
    </citation>
    <scope>NUCLEOTIDE SEQUENCE [LARGE SCALE GENOMIC DNA]</scope>
    <source>
        <strain evidence="2 3">KCTC 22672</strain>
    </source>
</reference>
<evidence type="ECO:0000313" key="3">
    <source>
        <dbReference type="Proteomes" id="UP000092932"/>
    </source>
</evidence>
<organism evidence="2 3">
    <name type="scientific">Tsuneonella dongtanensis</name>
    <dbReference type="NCBI Taxonomy" id="692370"/>
    <lineage>
        <taxon>Bacteria</taxon>
        <taxon>Pseudomonadati</taxon>
        <taxon>Pseudomonadota</taxon>
        <taxon>Alphaproteobacteria</taxon>
        <taxon>Sphingomonadales</taxon>
        <taxon>Erythrobacteraceae</taxon>
        <taxon>Tsuneonella</taxon>
    </lineage>
</organism>
<evidence type="ECO:0000256" key="1">
    <source>
        <dbReference type="SAM" id="Phobius"/>
    </source>
</evidence>
<dbReference type="Proteomes" id="UP000092932">
    <property type="component" value="Chromosome"/>
</dbReference>
<feature type="transmembrane region" description="Helical" evidence="1">
    <location>
        <begin position="12"/>
        <end position="29"/>
    </location>
</feature>
<dbReference type="AlphaFoldDB" id="A0A1B2AFC9"/>
<dbReference type="KEGG" id="ado:A6F68_02345"/>
<sequence>MPTLKQTLLMDAASAALFVILCLGLNGPMVALTGLSPTIVAIAGWICVPCVLLFTQQAFAPSKGLLTAIVVGNLAWVLASVGVWLANWSALTTLGHVVLVAQAIAVESFAMLEWRGLKALSAVPASA</sequence>
<keyword evidence="1" id="KW-0472">Membrane</keyword>
<name>A0A1B2AFC9_9SPHN</name>
<accession>A0A1B2AFC9</accession>
<evidence type="ECO:0000313" key="2">
    <source>
        <dbReference type="EMBL" id="ANY20844.1"/>
    </source>
</evidence>
<feature type="transmembrane region" description="Helical" evidence="1">
    <location>
        <begin position="66"/>
        <end position="87"/>
    </location>
</feature>
<keyword evidence="3" id="KW-1185">Reference proteome</keyword>
<dbReference type="RefSeq" id="WP_067680210.1">
    <property type="nucleotide sequence ID" value="NZ_CP016591.1"/>
</dbReference>
<feature type="transmembrane region" description="Helical" evidence="1">
    <location>
        <begin position="93"/>
        <end position="112"/>
    </location>
</feature>
<proteinExistence type="predicted"/>
<keyword evidence="1" id="KW-1133">Transmembrane helix</keyword>
<dbReference type="EMBL" id="CP016591">
    <property type="protein sequence ID" value="ANY20844.1"/>
    <property type="molecule type" value="Genomic_DNA"/>
</dbReference>
<protein>
    <submittedName>
        <fullName evidence="2">Uncharacterized protein</fullName>
    </submittedName>
</protein>